<dbReference type="PANTHER" id="PTHR10353:SF122">
    <property type="entry name" value="6-PHOSPHO-BETA-GLUCOSIDASE ASCB-RELATED"/>
    <property type="match status" value="1"/>
</dbReference>
<dbReference type="GO" id="GO:0008422">
    <property type="term" value="F:beta-glucosidase activity"/>
    <property type="evidence" value="ECO:0007669"/>
    <property type="project" value="TreeGrafter"/>
</dbReference>
<dbReference type="PRINTS" id="PR00131">
    <property type="entry name" value="GLHYDRLASE1"/>
</dbReference>
<protein>
    <submittedName>
        <fullName evidence="5">Beta-glucosidase</fullName>
    </submittedName>
</protein>
<keyword evidence="3" id="KW-0326">Glycosidase</keyword>
<evidence type="ECO:0000256" key="3">
    <source>
        <dbReference type="ARBA" id="ARBA00023295"/>
    </source>
</evidence>
<dbReference type="InterPro" id="IPR017853">
    <property type="entry name" value="GH"/>
</dbReference>
<dbReference type="PROSITE" id="PS00572">
    <property type="entry name" value="GLYCOSYL_HYDROL_F1_1"/>
    <property type="match status" value="1"/>
</dbReference>
<evidence type="ECO:0000313" key="6">
    <source>
        <dbReference type="Proteomes" id="UP000288197"/>
    </source>
</evidence>
<dbReference type="InterPro" id="IPR018120">
    <property type="entry name" value="Glyco_hydro_1_AS"/>
</dbReference>
<evidence type="ECO:0000313" key="5">
    <source>
        <dbReference type="EMBL" id="RSU03805.1"/>
    </source>
</evidence>
<sequence length="477" mass="55047">MSKILWGGATASSQYEGGFDGEKGMDTQDCRPYLPRTSNATTETRLLTKKVIDKAKDENSDLFYPFRKGSRGVDFLEEDIELLAEMGIDLYRFSISWSRLFPNGDELTPNEAGVEYYDRVFKLLKEKNIKIFLTMNHYAVPLNIVEKYDGWKNKETINLYMRFSEYVLTRWGEYVEYFLPFNEINAGYFSPYNGVGLVKEEDGNYSFTDVFQSLHHQFVSSAKTIKLAREMGIKGTFGSMISCFCYYPLTPKPEDNLKLVQDEQVNQWFCMDVLSKGEYPYYMTPFFKKNDVVLDITEEEMQLLKDYTCDFVSFSYYSSSISTTDEDGKQTAGNLVVTTKNPYLKASEWGWQIDPVGLRTTLNKVYDRYQKPVIISENGFGANDVLEADGSIHDPYRIDYFEQHFAEILKGKEDGVDVRAYIAWGIIDIVSAGSCEMAKRYGVVYVDADSEGNGDYKRYKKDSFTWYKNFIEEQKKG</sequence>
<dbReference type="InterPro" id="IPR001360">
    <property type="entry name" value="Glyco_hydro_1"/>
</dbReference>
<dbReference type="Gene3D" id="3.20.20.80">
    <property type="entry name" value="Glycosidases"/>
    <property type="match status" value="1"/>
</dbReference>
<evidence type="ECO:0000256" key="1">
    <source>
        <dbReference type="ARBA" id="ARBA00010838"/>
    </source>
</evidence>
<dbReference type="PANTHER" id="PTHR10353">
    <property type="entry name" value="GLYCOSYL HYDROLASE"/>
    <property type="match status" value="1"/>
</dbReference>
<dbReference type="Pfam" id="PF00232">
    <property type="entry name" value="Glyco_hydro_1"/>
    <property type="match status" value="1"/>
</dbReference>
<dbReference type="OrthoDB" id="1637462at2"/>
<comment type="caution">
    <text evidence="5">The sequence shown here is derived from an EMBL/GenBank/DDBJ whole genome shotgun (WGS) entry which is preliminary data.</text>
</comment>
<dbReference type="SUPFAM" id="SSF51445">
    <property type="entry name" value="(Trans)glycosidases"/>
    <property type="match status" value="1"/>
</dbReference>
<name>A0A369B4U4_9ENTE</name>
<evidence type="ECO:0000256" key="4">
    <source>
        <dbReference type="RuleBase" id="RU003690"/>
    </source>
</evidence>
<dbReference type="AlphaFoldDB" id="A0A369B4U4"/>
<keyword evidence="6" id="KW-1185">Reference proteome</keyword>
<comment type="similarity">
    <text evidence="1 4">Belongs to the glycosyl hydrolase 1 family.</text>
</comment>
<dbReference type="FunFam" id="3.20.20.80:FF:000004">
    <property type="entry name" value="Beta-glucosidase 6-phospho-beta-glucosidase"/>
    <property type="match status" value="1"/>
</dbReference>
<accession>A0A369B4U4</accession>
<evidence type="ECO:0000256" key="2">
    <source>
        <dbReference type="ARBA" id="ARBA00022801"/>
    </source>
</evidence>
<dbReference type="EMBL" id="NGJX01000003">
    <property type="protein sequence ID" value="RSU03805.1"/>
    <property type="molecule type" value="Genomic_DNA"/>
</dbReference>
<dbReference type="GO" id="GO:0005829">
    <property type="term" value="C:cytosol"/>
    <property type="evidence" value="ECO:0007669"/>
    <property type="project" value="TreeGrafter"/>
</dbReference>
<dbReference type="RefSeq" id="WP_114289126.1">
    <property type="nucleotide sequence ID" value="NZ_JAFLWL010000021.1"/>
</dbReference>
<keyword evidence="2" id="KW-0378">Hydrolase</keyword>
<proteinExistence type="inferred from homology"/>
<dbReference type="GO" id="GO:0016052">
    <property type="term" value="P:carbohydrate catabolic process"/>
    <property type="evidence" value="ECO:0007669"/>
    <property type="project" value="TreeGrafter"/>
</dbReference>
<dbReference type="Proteomes" id="UP000288197">
    <property type="component" value="Unassembled WGS sequence"/>
</dbReference>
<gene>
    <name evidence="5" type="ORF">CBF32_03800</name>
</gene>
<dbReference type="GeneID" id="63145928"/>
<reference evidence="5 6" key="1">
    <citation type="submission" date="2017-05" db="EMBL/GenBank/DDBJ databases">
        <title>Vagococcus spp. assemblies.</title>
        <authorList>
            <person name="Gulvik C.A."/>
        </authorList>
    </citation>
    <scope>NUCLEOTIDE SEQUENCE [LARGE SCALE GENOMIC DNA]</scope>
    <source>
        <strain evidence="5 6">NCFB 2497</strain>
    </source>
</reference>
<organism evidence="5 6">
    <name type="scientific">Vagococcus fluvialis</name>
    <dbReference type="NCBI Taxonomy" id="2738"/>
    <lineage>
        <taxon>Bacteria</taxon>
        <taxon>Bacillati</taxon>
        <taxon>Bacillota</taxon>
        <taxon>Bacilli</taxon>
        <taxon>Lactobacillales</taxon>
        <taxon>Enterococcaceae</taxon>
        <taxon>Vagococcus</taxon>
    </lineage>
</organism>